<accession>A0ABY7JWD8</accession>
<dbReference type="RefSeq" id="WP_269443236.1">
    <property type="nucleotide sequence ID" value="NZ_CP097463.1"/>
</dbReference>
<keyword evidence="4" id="KW-1185">Reference proteome</keyword>
<evidence type="ECO:0000256" key="2">
    <source>
        <dbReference type="SAM" id="Phobius"/>
    </source>
</evidence>
<dbReference type="InterPro" id="IPR021454">
    <property type="entry name" value="DUF3105"/>
</dbReference>
<name>A0ABY7JWD8_9ACTN</name>
<dbReference type="EMBL" id="CP097463">
    <property type="protein sequence ID" value="WAX56704.1"/>
    <property type="molecule type" value="Genomic_DNA"/>
</dbReference>
<feature type="region of interest" description="Disordered" evidence="1">
    <location>
        <begin position="1"/>
        <end position="53"/>
    </location>
</feature>
<feature type="transmembrane region" description="Helical" evidence="2">
    <location>
        <begin position="61"/>
        <end position="82"/>
    </location>
</feature>
<sequence length="273" mass="28931">MAQRKSTPPSGKPASGRTDSKPGAAKSAAAAKSALTKSSAGRPPVKKKPGKSIVNQKQTPWGLIATTVVIVIFAVGIVVFAVTRHKDNSSSNPYTQPELADAKAIAGVTYKKEPDHTHVEGVIKYDSTPPVGGNHSQYWADCTGTVYSAPIANENAVHMLEHGAIWITYNAKTLPADQLATLTKLVSGKDGLALSPYPDLKSPISLQAWGYQLFVDNANDARIQEFISALRYNQKTTPEFGASCSQPTFKTNPSTFGHPLWTPASGGSGATMP</sequence>
<dbReference type="Pfam" id="PF11303">
    <property type="entry name" value="DUF3105"/>
    <property type="match status" value="1"/>
</dbReference>
<keyword evidence="2" id="KW-1133">Transmembrane helix</keyword>
<keyword evidence="2" id="KW-0472">Membrane</keyword>
<proteinExistence type="predicted"/>
<evidence type="ECO:0000313" key="3">
    <source>
        <dbReference type="EMBL" id="WAX56704.1"/>
    </source>
</evidence>
<evidence type="ECO:0000313" key="4">
    <source>
        <dbReference type="Proteomes" id="UP001164693"/>
    </source>
</evidence>
<gene>
    <name evidence="3" type="ORF">M6B22_19565</name>
</gene>
<reference evidence="3" key="1">
    <citation type="submission" date="2022-05" db="EMBL/GenBank/DDBJ databases">
        <title>Jatrophihabitans sp. SB3-54 whole genome sequence.</title>
        <authorList>
            <person name="Suh M.K."/>
            <person name="Eom M.K."/>
            <person name="Kim J.S."/>
            <person name="Kim H.S."/>
            <person name="Do H.E."/>
            <person name="Shin Y.K."/>
            <person name="Lee J.-S."/>
        </authorList>
    </citation>
    <scope>NUCLEOTIDE SEQUENCE</scope>
    <source>
        <strain evidence="3">SB3-54</strain>
    </source>
</reference>
<organism evidence="3 4">
    <name type="scientific">Jatrophihabitans cynanchi</name>
    <dbReference type="NCBI Taxonomy" id="2944128"/>
    <lineage>
        <taxon>Bacteria</taxon>
        <taxon>Bacillati</taxon>
        <taxon>Actinomycetota</taxon>
        <taxon>Actinomycetes</taxon>
        <taxon>Jatrophihabitantales</taxon>
        <taxon>Jatrophihabitantaceae</taxon>
        <taxon>Jatrophihabitans</taxon>
    </lineage>
</organism>
<dbReference type="Proteomes" id="UP001164693">
    <property type="component" value="Chromosome"/>
</dbReference>
<protein>
    <submittedName>
        <fullName evidence="3">DUF3105 domain-containing protein</fullName>
    </submittedName>
</protein>
<feature type="compositionally biased region" description="Low complexity" evidence="1">
    <location>
        <begin position="21"/>
        <end position="40"/>
    </location>
</feature>
<keyword evidence="2" id="KW-0812">Transmembrane</keyword>
<evidence type="ECO:0000256" key="1">
    <source>
        <dbReference type="SAM" id="MobiDB-lite"/>
    </source>
</evidence>